<proteinExistence type="predicted"/>
<reference evidence="1" key="1">
    <citation type="journal article" date="2015" name="PLoS ONE">
        <title>Comprehensive Evaluation of Toxoplasma gondii VEG and Neospora caninum LIV Genomes with Tachyzoite Stage Transcriptome and Proteome Defines Novel Transcript Features.</title>
        <authorList>
            <person name="Ramaprasad A."/>
            <person name="Mourier T."/>
            <person name="Naeem R."/>
            <person name="Malas T.B."/>
            <person name="Moussa E."/>
            <person name="Panigrahi A."/>
            <person name="Vermont S.J."/>
            <person name="Otto T.D."/>
            <person name="Wastling J."/>
            <person name="Pain A."/>
        </authorList>
    </citation>
    <scope>NUCLEOTIDE SEQUENCE</scope>
    <source>
        <strain evidence="1">VEG</strain>
    </source>
</reference>
<protein>
    <submittedName>
        <fullName evidence="1">Uncharacterized protein</fullName>
    </submittedName>
</protein>
<accession>A0A0F7UVS3</accession>
<dbReference type="AlphaFoldDB" id="A0A0F7UVS3"/>
<gene>
    <name evidence="1" type="ORF">BN1205_056560</name>
</gene>
<dbReference type="EMBL" id="LN714492">
    <property type="protein sequence ID" value="CEL72193.1"/>
    <property type="molecule type" value="Genomic_DNA"/>
</dbReference>
<evidence type="ECO:0000313" key="1">
    <source>
        <dbReference type="EMBL" id="CEL72193.1"/>
    </source>
</evidence>
<organism evidence="1">
    <name type="scientific">Toxoplasma gondii (strain ATCC 50861 / VEG)</name>
    <dbReference type="NCBI Taxonomy" id="432359"/>
    <lineage>
        <taxon>Eukaryota</taxon>
        <taxon>Sar</taxon>
        <taxon>Alveolata</taxon>
        <taxon>Apicomplexa</taxon>
        <taxon>Conoidasida</taxon>
        <taxon>Coccidia</taxon>
        <taxon>Eucoccidiorida</taxon>
        <taxon>Eimeriorina</taxon>
        <taxon>Sarcocystidae</taxon>
        <taxon>Toxoplasma</taxon>
    </lineage>
</organism>
<name>A0A0F7UVS3_TOXGV</name>
<sequence length="256" mass="27975">MAPAVVSSVGSEYDVREHKILLLPARSAGRNRVSVTRWICGVPLVLAACLVLASPRDEISSGPSAQSGALLRDWTTAVQKAPSVLCIEAVPLTRAPAVGDGRVQEDSGNPLSESAAVVAVSEDEDASPRSELEALRATSELVQDLSDYSGFRRVGILMFALSLCYQYLSRPGSRYSFSRRPLPVMAMGHAFLAVVHAGHEVWRVWKSLKLSRDLAQAKRDIILRRGDISERRRKRKQLEASAIEAAGMLNTYEHLL</sequence>